<protein>
    <recommendedName>
        <fullName evidence="4">Peptidase M14 domain-containing protein</fullName>
    </recommendedName>
</protein>
<dbReference type="Proteomes" id="UP001465755">
    <property type="component" value="Unassembled WGS sequence"/>
</dbReference>
<gene>
    <name evidence="5" type="ORF">WJX73_010124</name>
</gene>
<evidence type="ECO:0000256" key="2">
    <source>
        <dbReference type="ARBA" id="ARBA00005988"/>
    </source>
</evidence>
<evidence type="ECO:0000259" key="4">
    <source>
        <dbReference type="PROSITE" id="PS52035"/>
    </source>
</evidence>
<feature type="domain" description="Peptidase M14" evidence="4">
    <location>
        <begin position="124"/>
        <end position="388"/>
    </location>
</feature>
<dbReference type="Pfam" id="PF00246">
    <property type="entry name" value="Peptidase_M14"/>
    <property type="match status" value="1"/>
</dbReference>
<evidence type="ECO:0000256" key="1">
    <source>
        <dbReference type="ARBA" id="ARBA00001947"/>
    </source>
</evidence>
<name>A0AAW1P038_9CHLO</name>
<evidence type="ECO:0000256" key="3">
    <source>
        <dbReference type="PROSITE-ProRule" id="PRU01379"/>
    </source>
</evidence>
<keyword evidence="6" id="KW-1185">Reference proteome</keyword>
<feature type="active site" description="Proton donor/acceptor" evidence="3">
    <location>
        <position position="349"/>
    </location>
</feature>
<evidence type="ECO:0000313" key="5">
    <source>
        <dbReference type="EMBL" id="KAK9802712.1"/>
    </source>
</evidence>
<sequence length="389" mass="44092">MISTNSQFGCGNIEVVRADGAATDTCPETFELRIVPDPYCESDKRAHFMWFYFRVSGVQGQQLRMRIVNAGEASYPRAWNGYQACASYDRKHWFRIAASFDAKTGVLEITHKPLRGAIFVAYFAPYGYEQHVDLIAEMQTHPQVTLHTLGQTVDGHDLDLLRIGEPAPGRPNIWIVARQHPGESMAEWFAEGLLRRLIDRHDALARRLQQTACFWVVPNMNPDGSWRGHLRVNAAGANLNREWQEPSMERSPEVFLVRELMDRVGVDFFADIHGDEELPYNFISGCEGIPSWSPKLESLLMTFSEAFKRASPDFQTVHGYGRTPPGRANLKIAGSQIGERFKCLSFTLEMPFKDTIDVPDPAQGWCPERALRFGATFLQPLSEVLQQLR</sequence>
<dbReference type="GO" id="GO:0008270">
    <property type="term" value="F:zinc ion binding"/>
    <property type="evidence" value="ECO:0007669"/>
    <property type="project" value="InterPro"/>
</dbReference>
<comment type="similarity">
    <text evidence="2 3">Belongs to the peptidase M14 family.</text>
</comment>
<reference evidence="5 6" key="1">
    <citation type="journal article" date="2024" name="Nat. Commun.">
        <title>Phylogenomics reveals the evolutionary origins of lichenization in chlorophyte algae.</title>
        <authorList>
            <person name="Puginier C."/>
            <person name="Libourel C."/>
            <person name="Otte J."/>
            <person name="Skaloud P."/>
            <person name="Haon M."/>
            <person name="Grisel S."/>
            <person name="Petersen M."/>
            <person name="Berrin J.G."/>
            <person name="Delaux P.M."/>
            <person name="Dal Grande F."/>
            <person name="Keller J."/>
        </authorList>
    </citation>
    <scope>NUCLEOTIDE SEQUENCE [LARGE SCALE GENOMIC DNA]</scope>
    <source>
        <strain evidence="5 6">SAG 2036</strain>
    </source>
</reference>
<organism evidence="5 6">
    <name type="scientific">Symbiochloris irregularis</name>
    <dbReference type="NCBI Taxonomy" id="706552"/>
    <lineage>
        <taxon>Eukaryota</taxon>
        <taxon>Viridiplantae</taxon>
        <taxon>Chlorophyta</taxon>
        <taxon>core chlorophytes</taxon>
        <taxon>Trebouxiophyceae</taxon>
        <taxon>Trebouxiales</taxon>
        <taxon>Trebouxiaceae</taxon>
        <taxon>Symbiochloris</taxon>
    </lineage>
</organism>
<dbReference type="PROSITE" id="PS52035">
    <property type="entry name" value="PEPTIDASE_M14"/>
    <property type="match status" value="1"/>
</dbReference>
<dbReference type="GO" id="GO:0004181">
    <property type="term" value="F:metallocarboxypeptidase activity"/>
    <property type="evidence" value="ECO:0007669"/>
    <property type="project" value="InterPro"/>
</dbReference>
<dbReference type="InterPro" id="IPR040626">
    <property type="entry name" value="Pepdidase_M14_N"/>
</dbReference>
<dbReference type="GO" id="GO:0006508">
    <property type="term" value="P:proteolysis"/>
    <property type="evidence" value="ECO:0007669"/>
    <property type="project" value="InterPro"/>
</dbReference>
<evidence type="ECO:0000313" key="6">
    <source>
        <dbReference type="Proteomes" id="UP001465755"/>
    </source>
</evidence>
<comment type="cofactor">
    <cofactor evidence="1">
        <name>Zn(2+)</name>
        <dbReference type="ChEBI" id="CHEBI:29105"/>
    </cofactor>
</comment>
<dbReference type="InterPro" id="IPR050821">
    <property type="entry name" value="Cytosolic_carboxypeptidase"/>
</dbReference>
<dbReference type="PANTHER" id="PTHR12756">
    <property type="entry name" value="CYTOSOLIC CARBOXYPEPTIDASE"/>
    <property type="match status" value="1"/>
</dbReference>
<dbReference type="Gene3D" id="3.40.630.10">
    <property type="entry name" value="Zn peptidases"/>
    <property type="match status" value="1"/>
</dbReference>
<dbReference type="InterPro" id="IPR000834">
    <property type="entry name" value="Peptidase_M14"/>
</dbReference>
<dbReference type="CDD" id="cd06234">
    <property type="entry name" value="M14_PaCCP-like"/>
    <property type="match status" value="1"/>
</dbReference>
<comment type="caution">
    <text evidence="5">The sequence shown here is derived from an EMBL/GenBank/DDBJ whole genome shotgun (WGS) entry which is preliminary data.</text>
</comment>
<dbReference type="SMART" id="SM00631">
    <property type="entry name" value="Zn_pept"/>
    <property type="match status" value="1"/>
</dbReference>
<dbReference type="EMBL" id="JALJOQ010000069">
    <property type="protein sequence ID" value="KAK9802712.1"/>
    <property type="molecule type" value="Genomic_DNA"/>
</dbReference>
<dbReference type="AlphaFoldDB" id="A0AAW1P038"/>
<proteinExistence type="inferred from homology"/>
<dbReference type="SUPFAM" id="SSF53187">
    <property type="entry name" value="Zn-dependent exopeptidases"/>
    <property type="match status" value="1"/>
</dbReference>
<dbReference type="Gene3D" id="2.60.40.3120">
    <property type="match status" value="1"/>
</dbReference>
<dbReference type="PANTHER" id="PTHR12756:SF11">
    <property type="entry name" value="CYTOSOLIC CARBOXYPEPTIDASE 1"/>
    <property type="match status" value="1"/>
</dbReference>
<dbReference type="Pfam" id="PF18027">
    <property type="entry name" value="Pepdidase_M14_N"/>
    <property type="match status" value="1"/>
</dbReference>
<accession>A0AAW1P038</accession>